<name>A0A8S4E729_PLUXY</name>
<dbReference type="AlphaFoldDB" id="A0A8S4E729"/>
<protein>
    <submittedName>
        <fullName evidence="1">(diamondback moth) hypothetical protein</fullName>
    </submittedName>
</protein>
<comment type="caution">
    <text evidence="1">The sequence shown here is derived from an EMBL/GenBank/DDBJ whole genome shotgun (WGS) entry which is preliminary data.</text>
</comment>
<reference evidence="1" key="1">
    <citation type="submission" date="2020-11" db="EMBL/GenBank/DDBJ databases">
        <authorList>
            <person name="Whiteford S."/>
        </authorList>
    </citation>
    <scope>NUCLEOTIDE SEQUENCE</scope>
</reference>
<feature type="non-terminal residue" evidence="1">
    <location>
        <position position="152"/>
    </location>
</feature>
<dbReference type="EMBL" id="CAJHNJ030000013">
    <property type="protein sequence ID" value="CAG9111404.1"/>
    <property type="molecule type" value="Genomic_DNA"/>
</dbReference>
<dbReference type="Proteomes" id="UP000653454">
    <property type="component" value="Unassembled WGS sequence"/>
</dbReference>
<proteinExistence type="predicted"/>
<sequence>LQSFHAVVADAVAAVDVRVNLDEVRVGVVHVHVHLVEEVVVVVLQHILLPASLHVTDHLLVEDLDLDNLHVGGEEPSDVNVTVKRVAESHLVQKHSGPVLNEEVLTGRVSDVQLMDVSNGIEILPPVVSEDAVAHQVMHVHGVPDNNILACV</sequence>
<evidence type="ECO:0000313" key="2">
    <source>
        <dbReference type="Proteomes" id="UP000653454"/>
    </source>
</evidence>
<accession>A0A8S4E729</accession>
<organism evidence="1 2">
    <name type="scientific">Plutella xylostella</name>
    <name type="common">Diamondback moth</name>
    <name type="synonym">Plutella maculipennis</name>
    <dbReference type="NCBI Taxonomy" id="51655"/>
    <lineage>
        <taxon>Eukaryota</taxon>
        <taxon>Metazoa</taxon>
        <taxon>Ecdysozoa</taxon>
        <taxon>Arthropoda</taxon>
        <taxon>Hexapoda</taxon>
        <taxon>Insecta</taxon>
        <taxon>Pterygota</taxon>
        <taxon>Neoptera</taxon>
        <taxon>Endopterygota</taxon>
        <taxon>Lepidoptera</taxon>
        <taxon>Glossata</taxon>
        <taxon>Ditrysia</taxon>
        <taxon>Yponomeutoidea</taxon>
        <taxon>Plutellidae</taxon>
        <taxon>Plutella</taxon>
    </lineage>
</organism>
<gene>
    <name evidence="1" type="ORF">PLXY2_LOCUS4662</name>
</gene>
<keyword evidence="2" id="KW-1185">Reference proteome</keyword>
<evidence type="ECO:0000313" key="1">
    <source>
        <dbReference type="EMBL" id="CAG9111404.1"/>
    </source>
</evidence>